<feature type="domain" description="Gliding motility-associated protein GldM first immunoglobulin-like" evidence="3">
    <location>
        <begin position="230"/>
        <end position="324"/>
    </location>
</feature>
<feature type="domain" description="Gliding motility-associated protein GldM C-terminal" evidence="1">
    <location>
        <begin position="412"/>
        <end position="517"/>
    </location>
</feature>
<dbReference type="InterPro" id="IPR019859">
    <property type="entry name" value="Motility-assoc_prot_GldM"/>
</dbReference>
<protein>
    <submittedName>
        <fullName evidence="5">Gliding motility protein GldM</fullName>
    </submittedName>
</protein>
<dbReference type="InterPro" id="IPR048406">
    <property type="entry name" value="GldM_Ig-like-2"/>
</dbReference>
<dbReference type="InterPro" id="IPR048405">
    <property type="entry name" value="GldM_Ig-like-1"/>
</dbReference>
<dbReference type="InterPro" id="IPR022720">
    <property type="entry name" value="Motility-assoc_prot_GldM_N"/>
</dbReference>
<dbReference type="InterPro" id="IPR022719">
    <property type="entry name" value="Motility-assoc_prot_GldM_C"/>
</dbReference>
<name>A0ABU2Y507_9FLAO</name>
<dbReference type="Pfam" id="PF21602">
    <property type="entry name" value="GldM_3rd"/>
    <property type="match status" value="1"/>
</dbReference>
<dbReference type="EMBL" id="JAVRHV010000003">
    <property type="protein sequence ID" value="MDT0553278.1"/>
    <property type="molecule type" value="Genomic_DNA"/>
</dbReference>
<keyword evidence="6" id="KW-1185">Reference proteome</keyword>
<organism evidence="5 6">
    <name type="scientific">Urechidicola vernalis</name>
    <dbReference type="NCBI Taxonomy" id="3075600"/>
    <lineage>
        <taxon>Bacteria</taxon>
        <taxon>Pseudomonadati</taxon>
        <taxon>Bacteroidota</taxon>
        <taxon>Flavobacteriia</taxon>
        <taxon>Flavobacteriales</taxon>
        <taxon>Flavobacteriaceae</taxon>
        <taxon>Urechidicola</taxon>
    </lineage>
</organism>
<evidence type="ECO:0000259" key="1">
    <source>
        <dbReference type="Pfam" id="PF12080"/>
    </source>
</evidence>
<dbReference type="NCBIfam" id="TIGR03517">
    <property type="entry name" value="GldM_gliding"/>
    <property type="match status" value="1"/>
</dbReference>
<reference evidence="5 6" key="1">
    <citation type="submission" date="2023-09" db="EMBL/GenBank/DDBJ databases">
        <authorList>
            <person name="Rey-Velasco X."/>
        </authorList>
    </citation>
    <scope>NUCLEOTIDE SEQUENCE [LARGE SCALE GENOMIC DNA]</scope>
    <source>
        <strain evidence="5 6">P050</strain>
    </source>
</reference>
<dbReference type="Pfam" id="PF21601">
    <property type="entry name" value="GldM_2nd"/>
    <property type="match status" value="1"/>
</dbReference>
<dbReference type="Pfam" id="PF12081">
    <property type="entry name" value="GldM_1st"/>
    <property type="match status" value="1"/>
</dbReference>
<evidence type="ECO:0000313" key="5">
    <source>
        <dbReference type="EMBL" id="MDT0553278.1"/>
    </source>
</evidence>
<evidence type="ECO:0000313" key="6">
    <source>
        <dbReference type="Proteomes" id="UP001252186"/>
    </source>
</evidence>
<evidence type="ECO:0000259" key="3">
    <source>
        <dbReference type="Pfam" id="PF21601"/>
    </source>
</evidence>
<dbReference type="Pfam" id="PF12080">
    <property type="entry name" value="GldM_4th"/>
    <property type="match status" value="1"/>
</dbReference>
<evidence type="ECO:0000259" key="2">
    <source>
        <dbReference type="Pfam" id="PF12081"/>
    </source>
</evidence>
<dbReference type="RefSeq" id="WP_311593273.1">
    <property type="nucleotide sequence ID" value="NZ_JAVRHV010000003.1"/>
</dbReference>
<proteinExistence type="predicted"/>
<feature type="domain" description="Gliding motility-associated protein GldM second immunoglobulin-like" evidence="4">
    <location>
        <begin position="330"/>
        <end position="409"/>
    </location>
</feature>
<sequence>MAGGKLSPRQKMINLMYLVFIAMLALQMSKEVLTAFGYLNERLTTFNVSQKDKNADKYAGLALKASEQAEKFGDENEKAQQVRALSQELFDHIEKVKQVVLVDIPEEKKENYEEMDKSETLDLYLYQKGQVSEDGQAFLDAIEKYRNGVVAVLGDEYPEVSTSILEHFDTDDVPSKDGVSQAKNWIDHTFVGFPSVASMTKLSLMQTDIRSAERNILNTMLRGQLAADAGISASTYQTIFIPTKPSFFPGENVTGEIVLGRYDATLMPSEVVVNGRPVTKFEGGGAVMNFPAGNVGENDIKGKFVFMQDGKPVEIPIDTKYAVVAKPNDAVIAADKMNVVYRGLQNPMTISVPGVADNKVNAKAAGLRKASGIGKYIMVPGTGKEIRINVTASLPDGSPMSSSKVYRIKDIPKPMATVRRESGMVSMAKSSLLKTTVRVELPDFLFDLDFNIQSFKIKVPGQATITVNGNKLNTQAQTAVNRARVGDVINIFDVKSSIVGVSGLRVPDASPVNIEIQ</sequence>
<evidence type="ECO:0000259" key="4">
    <source>
        <dbReference type="Pfam" id="PF21602"/>
    </source>
</evidence>
<gene>
    <name evidence="5" type="primary">gldM</name>
    <name evidence="5" type="ORF">RM519_08485</name>
</gene>
<comment type="caution">
    <text evidence="5">The sequence shown here is derived from an EMBL/GenBank/DDBJ whole genome shotgun (WGS) entry which is preliminary data.</text>
</comment>
<accession>A0ABU2Y507</accession>
<dbReference type="Proteomes" id="UP001252186">
    <property type="component" value="Unassembled WGS sequence"/>
</dbReference>
<feature type="domain" description="Gliding motility-associated protein GldM N-terminal" evidence="2">
    <location>
        <begin position="31"/>
        <end position="222"/>
    </location>
</feature>